<dbReference type="SUPFAM" id="SSF52317">
    <property type="entry name" value="Class I glutamine amidotransferase-like"/>
    <property type="match status" value="1"/>
</dbReference>
<dbReference type="Gene3D" id="2.60.40.1180">
    <property type="entry name" value="Golgi alpha-mannosidase II"/>
    <property type="match status" value="1"/>
</dbReference>
<dbReference type="Pfam" id="PF17385">
    <property type="entry name" value="LBP_M"/>
    <property type="match status" value="1"/>
</dbReference>
<dbReference type="InterPro" id="IPR035080">
    <property type="entry name" value="Lact_bio_phlase-like_N"/>
</dbReference>
<proteinExistence type="predicted"/>
<dbReference type="InterPro" id="IPR013783">
    <property type="entry name" value="Ig-like_fold"/>
</dbReference>
<dbReference type="Gene3D" id="3.40.50.880">
    <property type="match status" value="1"/>
</dbReference>
<evidence type="ECO:0000313" key="4">
    <source>
        <dbReference type="EMBL" id="TDW20050.1"/>
    </source>
</evidence>
<name>A0A4R7ZWJ0_9FIRM</name>
<evidence type="ECO:0000259" key="2">
    <source>
        <dbReference type="Pfam" id="PF17385"/>
    </source>
</evidence>
<gene>
    <name evidence="4" type="ORF">EDD63_1158</name>
</gene>
<reference evidence="4 5" key="1">
    <citation type="submission" date="2019-03" db="EMBL/GenBank/DDBJ databases">
        <title>Genomic Encyclopedia of Type Strains, Phase IV (KMG-IV): sequencing the most valuable type-strain genomes for metagenomic binning, comparative biology and taxonomic classification.</title>
        <authorList>
            <person name="Goeker M."/>
        </authorList>
    </citation>
    <scope>NUCLEOTIDE SEQUENCE [LARGE SCALE GENOMIC DNA]</scope>
    <source>
        <strain evidence="4 5">DSM 28867</strain>
    </source>
</reference>
<dbReference type="OrthoDB" id="5834503at2"/>
<dbReference type="InterPro" id="IPR035356">
    <property type="entry name" value="LBP_C"/>
</dbReference>
<organism evidence="4 5">
    <name type="scientific">Breznakia blatticola</name>
    <dbReference type="NCBI Taxonomy" id="1754012"/>
    <lineage>
        <taxon>Bacteria</taxon>
        <taxon>Bacillati</taxon>
        <taxon>Bacillota</taxon>
        <taxon>Erysipelotrichia</taxon>
        <taxon>Erysipelotrichales</taxon>
        <taxon>Erysipelotrichaceae</taxon>
        <taxon>Breznakia</taxon>
    </lineage>
</organism>
<dbReference type="Gene3D" id="2.60.40.10">
    <property type="entry name" value="Immunoglobulins"/>
    <property type="match status" value="1"/>
</dbReference>
<dbReference type="Gene3D" id="3.20.20.80">
    <property type="entry name" value="Glycosidases"/>
    <property type="match status" value="1"/>
</dbReference>
<dbReference type="InterPro" id="IPR035363">
    <property type="entry name" value="LBP_M"/>
</dbReference>
<dbReference type="EMBL" id="SODD01000015">
    <property type="protein sequence ID" value="TDW20050.1"/>
    <property type="molecule type" value="Genomic_DNA"/>
</dbReference>
<comment type="caution">
    <text evidence="4">The sequence shown here is derived from an EMBL/GenBank/DDBJ whole genome shotgun (WGS) entry which is preliminary data.</text>
</comment>
<dbReference type="InterPro" id="IPR012711">
    <property type="entry name" value="Lacto-N-biose_phosphorylase"/>
</dbReference>
<dbReference type="Pfam" id="PF09508">
    <property type="entry name" value="Lact_bio_phlase"/>
    <property type="match status" value="1"/>
</dbReference>
<feature type="domain" description="Lacto-N-biose phosphorylase C-terminal" evidence="3">
    <location>
        <begin position="666"/>
        <end position="718"/>
    </location>
</feature>
<protein>
    <submittedName>
        <fullName evidence="4">1,3-beta-galactosyl-N-acetylhexosamine phosphorylase</fullName>
    </submittedName>
</protein>
<dbReference type="Pfam" id="PF17386">
    <property type="entry name" value="LBP_C"/>
    <property type="match status" value="1"/>
</dbReference>
<accession>A0A4R7ZWJ0</accession>
<dbReference type="Proteomes" id="UP000294743">
    <property type="component" value="Unassembled WGS sequence"/>
</dbReference>
<dbReference type="InterPro" id="IPR029062">
    <property type="entry name" value="Class_I_gatase-like"/>
</dbReference>
<dbReference type="InterPro" id="IPR013780">
    <property type="entry name" value="Glyco_hydro_b"/>
</dbReference>
<dbReference type="RefSeq" id="WP_134169341.1">
    <property type="nucleotide sequence ID" value="NZ_SODD01000015.1"/>
</dbReference>
<dbReference type="AlphaFoldDB" id="A0A4R7ZWJ0"/>
<dbReference type="NCBIfam" id="TIGR02336">
    <property type="entry name" value="1,3-beta-galactosyl-N-acetylhexosamine phosphorylase"/>
    <property type="match status" value="1"/>
</dbReference>
<feature type="domain" description="Lacto-N-biose phosphorylase central" evidence="2">
    <location>
        <begin position="442"/>
        <end position="661"/>
    </location>
</feature>
<evidence type="ECO:0000313" key="5">
    <source>
        <dbReference type="Proteomes" id="UP000294743"/>
    </source>
</evidence>
<keyword evidence="5" id="KW-1185">Reference proteome</keyword>
<evidence type="ECO:0000259" key="3">
    <source>
        <dbReference type="Pfam" id="PF17386"/>
    </source>
</evidence>
<dbReference type="GO" id="GO:0004645">
    <property type="term" value="F:1,4-alpha-oligoglucan phosphorylase activity"/>
    <property type="evidence" value="ECO:0007669"/>
    <property type="project" value="InterPro"/>
</dbReference>
<feature type="domain" description="Lacto-N-biose phosphorylase-like N-terminal TIM barrel" evidence="1">
    <location>
        <begin position="6"/>
        <end position="438"/>
    </location>
</feature>
<sequence>MSKQKGRLTVPTDIDMIGETVRIIDYWGGDAIRDCDGTVMPDELKSLDVKKYATYYTTRKDNDWARKNPDEIQQVYIMSQFESASSDELRISIMKYIYKDLLQPNTNDDMSKWWEVIDRTTGEIVAFEDWSYDEATQEVVIRNAIPFHAYTVSFLAYIIWDPVHMYNAITNDWKDEEHQMTYDVRQPKTQAYVIDKFKRYLKENPEIDVIRFTTFFHQFTLIFDEQARESFVEWFGYNASVSPYILEKFEAWAGYPFRPEFIINKGTYNSQFVIPTKEFKDFMEFQQIEVSKLMKVFVDATHEAGKEAMMFLGDHWIGTEPYGKYFKEVGLDAVVGSVGNGSTLRIISDIPGVKYTEGRLLPYFFPDTFHEGGDPLHEAKVNWVTARRAILRKPVDRIGYGGYLKLALEFPEFIDYVKEVADEFRELYDKVNQVQPYCVPFKVYVLNSYGKLRSWGAHMVHHAIPYEDNYGYEGYLEALSGLPVDIEFISFDELLERQDVLDTPGVILNVGDAYTSFSGGEYWKNEAIVTKIRQYIYQGNGFIGIGDPSAYQKEGHYFQLYDVLGVDKEVGFTLSHDKYNWDEHEHFITKGLPETLNFGNKVQFAYADRDTTVIKTTGKSVNLAVHNYGKGRAVYMSGLPFNFENTRLLYRSLFYAAGKEDQIEEWYADNYNVEVNMYPSTSSYCVVNNTYEKQEATVFTTNGQTHKVELEPTEIKWFTV</sequence>
<evidence type="ECO:0000259" key="1">
    <source>
        <dbReference type="Pfam" id="PF09508"/>
    </source>
</evidence>